<dbReference type="PANTHER" id="PTHR46276:SF1">
    <property type="entry name" value="E3 UBIQUITIN-PROTEIN LIGASE UBR5"/>
    <property type="match status" value="1"/>
</dbReference>
<evidence type="ECO:0000313" key="1">
    <source>
        <dbReference type="EMBL" id="CAG2062350.1"/>
    </source>
</evidence>
<accession>A0ABN7P6L4</accession>
<protein>
    <submittedName>
        <fullName evidence="1">Uncharacterized protein</fullName>
    </submittedName>
</protein>
<dbReference type="EMBL" id="CAJPIN010019838">
    <property type="protein sequence ID" value="CAG2062350.1"/>
    <property type="molecule type" value="Genomic_DNA"/>
</dbReference>
<organism evidence="1 2">
    <name type="scientific">Timema podura</name>
    <name type="common">Walking stick</name>
    <dbReference type="NCBI Taxonomy" id="61482"/>
    <lineage>
        <taxon>Eukaryota</taxon>
        <taxon>Metazoa</taxon>
        <taxon>Ecdysozoa</taxon>
        <taxon>Arthropoda</taxon>
        <taxon>Hexapoda</taxon>
        <taxon>Insecta</taxon>
        <taxon>Pterygota</taxon>
        <taxon>Neoptera</taxon>
        <taxon>Polyneoptera</taxon>
        <taxon>Phasmatodea</taxon>
        <taxon>Timematodea</taxon>
        <taxon>Timematoidea</taxon>
        <taxon>Timematidae</taxon>
        <taxon>Timema</taxon>
    </lineage>
</organism>
<dbReference type="SUPFAM" id="SSF50985">
    <property type="entry name" value="RCC1/BLIP-II"/>
    <property type="match status" value="1"/>
</dbReference>
<keyword evidence="2" id="KW-1185">Reference proteome</keyword>
<dbReference type="Proteomes" id="UP001153148">
    <property type="component" value="Unassembled WGS sequence"/>
</dbReference>
<feature type="non-terminal residue" evidence="1">
    <location>
        <position position="241"/>
    </location>
</feature>
<comment type="caution">
    <text evidence="1">The sequence shown here is derived from an EMBL/GenBank/DDBJ whole genome shotgun (WGS) entry which is preliminary data.</text>
</comment>
<sequence length="241" mass="26967">MLVLRYSGMEMFCLLQVSDAKKKEFATQSPLWMSDDLEFWPERGTESAPQFCLIAAMHSELIAVSVGGQLYQWRWNEAEPYRHPENSTIHHPKTIPLALVSEHVVQISGTVIRCSVATESGKVATWLDELLSHAAAKLEHPAQSCTEFSLDRISSLHTCTLYTVARLDSGALYWWGVLPFGQRKRLWEKYRAKSRKHRPSTATADIVCGSQVCMKNSPMYQPGAIGFTISGGVPKVGQLLN</sequence>
<evidence type="ECO:0000313" key="2">
    <source>
        <dbReference type="Proteomes" id="UP001153148"/>
    </source>
</evidence>
<dbReference type="Gene3D" id="2.130.10.30">
    <property type="entry name" value="Regulator of chromosome condensation 1/beta-lactamase-inhibitor protein II"/>
    <property type="match status" value="1"/>
</dbReference>
<dbReference type="InterPro" id="IPR009091">
    <property type="entry name" value="RCC1/BLIP-II"/>
</dbReference>
<reference evidence="1" key="1">
    <citation type="submission" date="2021-03" db="EMBL/GenBank/DDBJ databases">
        <authorList>
            <person name="Tran Van P."/>
        </authorList>
    </citation>
    <scope>NUCLEOTIDE SEQUENCE</scope>
</reference>
<gene>
    <name evidence="1" type="ORF">TPAB3V08_LOCUS9301</name>
</gene>
<proteinExistence type="predicted"/>
<name>A0ABN7P6L4_TIMPD</name>
<dbReference type="PANTHER" id="PTHR46276">
    <property type="entry name" value="E3 UBIQUITIN-PROTEIN LIGASE UBR5"/>
    <property type="match status" value="1"/>
</dbReference>